<dbReference type="InterPro" id="IPR050700">
    <property type="entry name" value="YIM1/Zinc_Alcohol_DH_Fams"/>
</dbReference>
<comment type="caution">
    <text evidence="3">The sequence shown here is derived from an EMBL/GenBank/DDBJ whole genome shotgun (WGS) entry which is preliminary data.</text>
</comment>
<evidence type="ECO:0000259" key="2">
    <source>
        <dbReference type="SMART" id="SM00829"/>
    </source>
</evidence>
<dbReference type="SMART" id="SM00829">
    <property type="entry name" value="PKS_ER"/>
    <property type="match status" value="1"/>
</dbReference>
<keyword evidence="4" id="KW-1185">Reference proteome</keyword>
<dbReference type="CDD" id="cd05289">
    <property type="entry name" value="MDR_like_2"/>
    <property type="match status" value="1"/>
</dbReference>
<proteinExistence type="predicted"/>
<sequence length="330" mass="34850">MRAFVLNKYKELLQEVDVPEPGVGEHDVLVQVKAAGLNQLDEKIRQGEFKQVLPYRLPLILGNDLAGVVVGVGAKVRSFKPGDEVFARPDKDRIGTFAEQIAVAEADLAIKPASISMDEAGSLPLVALTAWQALVERGKVGPGQKVLIHAGAGGVGSIAIQLAKYLGAAVATTVSAGNADFVRELGADVVIDYRTEDFAEILHGYDLVLDSLGGENLERSLKVLKPGGKAIGISGPPDPGFAQELGANAVLKGAVALISAGIRRKARRLGVTYEFLFMRANGSQLREIAALIDAGEIRPVVGRVVPFDQTPDVLAELDKGGVRGKTVVSH</sequence>
<protein>
    <submittedName>
        <fullName evidence="3">NADP-dependent oxidoreductase</fullName>
    </submittedName>
</protein>
<dbReference type="InterPro" id="IPR020843">
    <property type="entry name" value="ER"/>
</dbReference>
<evidence type="ECO:0000313" key="3">
    <source>
        <dbReference type="EMBL" id="MBU8866598.1"/>
    </source>
</evidence>
<evidence type="ECO:0000313" key="4">
    <source>
        <dbReference type="Proteomes" id="UP000824166"/>
    </source>
</evidence>
<dbReference type="PANTHER" id="PTHR11695">
    <property type="entry name" value="ALCOHOL DEHYDROGENASE RELATED"/>
    <property type="match status" value="1"/>
</dbReference>
<feature type="domain" description="Enoyl reductase (ER)" evidence="2">
    <location>
        <begin position="11"/>
        <end position="328"/>
    </location>
</feature>
<name>A0ABS6I4E0_9MICC</name>
<dbReference type="Pfam" id="PF08240">
    <property type="entry name" value="ADH_N"/>
    <property type="match status" value="1"/>
</dbReference>
<dbReference type="PANTHER" id="PTHR11695:SF294">
    <property type="entry name" value="RETICULON-4-INTERACTING PROTEIN 1, MITOCHONDRIAL"/>
    <property type="match status" value="1"/>
</dbReference>
<dbReference type="PROSITE" id="PS01162">
    <property type="entry name" value="QOR_ZETA_CRYSTAL"/>
    <property type="match status" value="1"/>
</dbReference>
<dbReference type="InterPro" id="IPR013154">
    <property type="entry name" value="ADH-like_N"/>
</dbReference>
<dbReference type="Proteomes" id="UP000824166">
    <property type="component" value="Unassembled WGS sequence"/>
</dbReference>
<keyword evidence="1" id="KW-0560">Oxidoreductase</keyword>
<reference evidence="3 4" key="1">
    <citation type="submission" date="2021-06" db="EMBL/GenBank/DDBJ databases">
        <authorList>
            <person name="Jeong J.W."/>
        </authorList>
    </citation>
    <scope>NUCLEOTIDE SEQUENCE [LARGE SCALE GENOMIC DNA]</scope>
    <source>
        <strain evidence="3 4">MMS21-TAE1-1</strain>
    </source>
</reference>
<organism evidence="3 4">
    <name type="scientific">Paenarthrobacter aromaticivorans</name>
    <dbReference type="NCBI Taxonomy" id="2849150"/>
    <lineage>
        <taxon>Bacteria</taxon>
        <taxon>Bacillati</taxon>
        <taxon>Actinomycetota</taxon>
        <taxon>Actinomycetes</taxon>
        <taxon>Micrococcales</taxon>
        <taxon>Micrococcaceae</taxon>
        <taxon>Paenarthrobacter</taxon>
    </lineage>
</organism>
<dbReference type="EMBL" id="JAHOPC010000005">
    <property type="protein sequence ID" value="MBU8866598.1"/>
    <property type="molecule type" value="Genomic_DNA"/>
</dbReference>
<evidence type="ECO:0000256" key="1">
    <source>
        <dbReference type="ARBA" id="ARBA00023002"/>
    </source>
</evidence>
<gene>
    <name evidence="3" type="ORF">KSW38_09885</name>
</gene>
<dbReference type="Pfam" id="PF13602">
    <property type="entry name" value="ADH_zinc_N_2"/>
    <property type="match status" value="1"/>
</dbReference>
<dbReference type="InterPro" id="IPR002364">
    <property type="entry name" value="Quin_OxRdtase/zeta-crystal_CS"/>
</dbReference>
<accession>A0ABS6I4E0</accession>
<dbReference type="RefSeq" id="WP_216924719.1">
    <property type="nucleotide sequence ID" value="NZ_JAHOPC010000005.1"/>
</dbReference>